<feature type="compositionally biased region" description="Basic and acidic residues" evidence="11">
    <location>
        <begin position="111"/>
        <end position="139"/>
    </location>
</feature>
<accession>A0A3Q3GWW4</accession>
<feature type="compositionally biased region" description="Basic and acidic residues" evidence="11">
    <location>
        <begin position="922"/>
        <end position="936"/>
    </location>
</feature>
<dbReference type="GO" id="GO:0001843">
    <property type="term" value="P:neural tube closure"/>
    <property type="evidence" value="ECO:0007669"/>
    <property type="project" value="UniProtKB-UniRule"/>
</dbReference>
<dbReference type="GO" id="GO:2001045">
    <property type="term" value="P:negative regulation of integrin-mediated signaling pathway"/>
    <property type="evidence" value="ECO:0007669"/>
    <property type="project" value="UniProtKB-UniRule"/>
</dbReference>
<dbReference type="Pfam" id="PF02755">
    <property type="entry name" value="RPEL"/>
    <property type="match status" value="3"/>
</dbReference>
<feature type="compositionally biased region" description="Pro residues" evidence="11">
    <location>
        <begin position="433"/>
        <end position="451"/>
    </location>
</feature>
<keyword evidence="6 10" id="KW-0524">Neurogenesis</keyword>
<comment type="subunit">
    <text evidence="2 10">Binds PPP1CA and actin.</text>
</comment>
<feature type="compositionally biased region" description="Acidic residues" evidence="11">
    <location>
        <begin position="755"/>
        <end position="767"/>
    </location>
</feature>
<keyword evidence="13" id="KW-1185">Reference proteome</keyword>
<comment type="subcellular location">
    <subcellularLocation>
        <location evidence="10">Cytoplasm</location>
    </subcellularLocation>
    <subcellularLocation>
        <location evidence="10">Cell projection</location>
        <location evidence="10">Lamellipodium</location>
    </subcellularLocation>
</comment>
<evidence type="ECO:0000256" key="9">
    <source>
        <dbReference type="PROSITE-ProRule" id="PRU00401"/>
    </source>
</evidence>
<dbReference type="SMART" id="SM00707">
    <property type="entry name" value="RPEL"/>
    <property type="match status" value="3"/>
</dbReference>
<feature type="compositionally biased region" description="Basic residues" evidence="11">
    <location>
        <begin position="28"/>
        <end position="53"/>
    </location>
</feature>
<dbReference type="Gene3D" id="6.10.140.2130">
    <property type="match status" value="1"/>
</dbReference>
<dbReference type="GO" id="GO:0005737">
    <property type="term" value="C:cytoplasm"/>
    <property type="evidence" value="ECO:0007669"/>
    <property type="project" value="UniProtKB-SubCell"/>
</dbReference>
<feature type="repeat" description="RPEL" evidence="9">
    <location>
        <begin position="62"/>
        <end position="87"/>
    </location>
</feature>
<evidence type="ECO:0000256" key="3">
    <source>
        <dbReference type="ARBA" id="ARBA00022473"/>
    </source>
</evidence>
<feature type="compositionally biased region" description="Polar residues" evidence="11">
    <location>
        <begin position="937"/>
        <end position="950"/>
    </location>
</feature>
<dbReference type="GO" id="GO:0072542">
    <property type="term" value="F:protein phosphatase activator activity"/>
    <property type="evidence" value="ECO:0007669"/>
    <property type="project" value="UniProtKB-UniRule"/>
</dbReference>
<dbReference type="GO" id="GO:0003779">
    <property type="term" value="F:actin binding"/>
    <property type="evidence" value="ECO:0007669"/>
    <property type="project" value="UniProtKB-UniRule"/>
</dbReference>
<dbReference type="InterPro" id="IPR004018">
    <property type="entry name" value="RPEL_repeat"/>
</dbReference>
<dbReference type="GO" id="GO:0048484">
    <property type="term" value="P:enteric nervous system development"/>
    <property type="evidence" value="ECO:0007669"/>
    <property type="project" value="UniProtKB-UniRule"/>
</dbReference>
<keyword evidence="7 10" id="KW-0009">Actin-binding</keyword>
<dbReference type="GO" id="GO:0007266">
    <property type="term" value="P:Rho protein signal transduction"/>
    <property type="evidence" value="ECO:0007669"/>
    <property type="project" value="UniProtKB-UniRule"/>
</dbReference>
<dbReference type="Proteomes" id="UP000264800">
    <property type="component" value="Unplaced"/>
</dbReference>
<dbReference type="GO" id="GO:0008157">
    <property type="term" value="F:protein phosphatase 1 binding"/>
    <property type="evidence" value="ECO:0007669"/>
    <property type="project" value="UniProtKB-UniRule"/>
</dbReference>
<dbReference type="GO" id="GO:0030036">
    <property type="term" value="P:actin cytoskeleton organization"/>
    <property type="evidence" value="ECO:0007669"/>
    <property type="project" value="UniProtKB-UniRule"/>
</dbReference>
<dbReference type="GO" id="GO:0030027">
    <property type="term" value="C:lamellipodium"/>
    <property type="evidence" value="ECO:0007669"/>
    <property type="project" value="UniProtKB-SubCell"/>
</dbReference>
<feature type="repeat" description="RPEL" evidence="9">
    <location>
        <begin position="822"/>
        <end position="847"/>
    </location>
</feature>
<proteinExistence type="inferred from homology"/>
<dbReference type="Ensembl" id="ENSKMAT00000028011.1">
    <property type="protein sequence ID" value="ENSKMAP00000027665.1"/>
    <property type="gene ID" value="ENSKMAG00000020482.1"/>
</dbReference>
<evidence type="ECO:0000256" key="7">
    <source>
        <dbReference type="ARBA" id="ARBA00023203"/>
    </source>
</evidence>
<keyword evidence="3 10" id="KW-0217">Developmental protein</keyword>
<evidence type="ECO:0000256" key="10">
    <source>
        <dbReference type="RuleBase" id="RU367131"/>
    </source>
</evidence>
<sequence length="950" mass="107897">MENPDQEVDLQQTTAGAEEGNSGDRTPPTKHKGKLSKMGKFFKKPWKWKKKKPSDKFTETSKALERRISVRKSRQELIDKGVLREIPENESTDVNHSKAPSLKNGHPVSMDIDRISQREADVKESLIKAPQGDERRSRAPSDASRTSRPPLDVDFHAGLSVDVDRRSRLSSDTEKKSGSLPRGVPPDDRYRREVRERRDERTDRDIRERRDRDEREKRDRDRDEREKRDRDRDEREKRDRDERERKDRDRDEKDRRDRVEKERRDRNERERVDEREPEKKRRPVGQRSWDDSYAKAKTSQDLPETDLLPHLQSSSSAEVRRTTLPRYDKPVEFRSRTESLGVCFAPDPHPMQDSQQEPPPPRQALLPPKFPAGLPLESARSPTPSASSSSSSSSTSSSSSVEVPISKPLRTVSLIIEPPPHPPSAASPADFTTPPPIPPHAKQPPAPPPKPANRFSSPAVLASSLNRGCHVRQPCYWSSWSGQGALSLYLSLPVDLRHRACQTCTAEFSQPGSGVIVVPAPSRHSPPTPPKRMTPVTKRHSVDPSPPSQVPESSATAPVLVPPAVSKSENSEDKTHAAVPQMCSESPPSLPSHIPPSPPRVKPLQPFSGPVPTVQTDPPSPTTEPPNQPPHIPLHIRIQKALASPRPVQPNPDSSQRAHSQLFEILDFTEEPEEGNVRFSLPVTIEPLRLPEDDDFDMEEELQKLKAQRPPRKPELEPRSRRGLIGDPRVTVIPEVGGPEDSEEDSDGPIPYRDDDNDDDDDDDEDPSSGLANRVKRKDTLALRLEKQEKQQRGERHGQENDDGMSWSSREQWLAVRNKIGSALTRRLSQRPSQEELEQRNILPAKNEVDRRLERSEIKRRLTRKLSQRPTVAELRARKILRFHEYVECTHAEDYDRRADKPWTKLTPADKAAIRKELNEFKSSEMEVHEESKMYTRSDSSLTRLDSTAL</sequence>
<evidence type="ECO:0000256" key="5">
    <source>
        <dbReference type="ARBA" id="ARBA00022737"/>
    </source>
</evidence>
<dbReference type="GO" id="GO:0051726">
    <property type="term" value="P:regulation of cell cycle"/>
    <property type="evidence" value="ECO:0007669"/>
    <property type="project" value="UniProtKB-UniRule"/>
</dbReference>
<evidence type="ECO:0000256" key="2">
    <source>
        <dbReference type="ARBA" id="ARBA00011844"/>
    </source>
</evidence>
<feature type="compositionally biased region" description="Pro residues" evidence="11">
    <location>
        <begin position="588"/>
        <end position="601"/>
    </location>
</feature>
<feature type="compositionally biased region" description="Basic and acidic residues" evidence="11">
    <location>
        <begin position="185"/>
        <end position="279"/>
    </location>
</feature>
<protein>
    <recommendedName>
        <fullName evidence="10">Phosphatase and actin regulator 4</fullName>
    </recommendedName>
</protein>
<reference evidence="12" key="1">
    <citation type="submission" date="2025-05" db="UniProtKB">
        <authorList>
            <consortium name="Ensembl"/>
        </authorList>
    </citation>
    <scope>IDENTIFICATION</scope>
</reference>
<dbReference type="GeneTree" id="ENSGT00940000157582"/>
<feature type="compositionally biased region" description="Basic and acidic residues" evidence="11">
    <location>
        <begin position="318"/>
        <end position="337"/>
    </location>
</feature>
<evidence type="ECO:0000256" key="11">
    <source>
        <dbReference type="SAM" id="MobiDB-lite"/>
    </source>
</evidence>
<feature type="compositionally biased region" description="Low complexity" evidence="11">
    <location>
        <begin position="378"/>
        <end position="400"/>
    </location>
</feature>
<evidence type="ECO:0000256" key="4">
    <source>
        <dbReference type="ARBA" id="ARBA00022490"/>
    </source>
</evidence>
<feature type="compositionally biased region" description="Basic and acidic residues" evidence="11">
    <location>
        <begin position="162"/>
        <end position="177"/>
    </location>
</feature>
<feature type="region of interest" description="Disordered" evidence="11">
    <location>
        <begin position="518"/>
        <end position="808"/>
    </location>
</feature>
<dbReference type="GO" id="GO:0061386">
    <property type="term" value="P:closure of optic fissure"/>
    <property type="evidence" value="ECO:0007669"/>
    <property type="project" value="UniProtKB-UniRule"/>
</dbReference>
<keyword evidence="4 10" id="KW-0963">Cytoplasm</keyword>
<keyword evidence="8 10" id="KW-0966">Cell projection</keyword>
<organism evidence="12 13">
    <name type="scientific">Kryptolebias marmoratus</name>
    <name type="common">Mangrove killifish</name>
    <name type="synonym">Rivulus marmoratus</name>
    <dbReference type="NCBI Taxonomy" id="37003"/>
    <lineage>
        <taxon>Eukaryota</taxon>
        <taxon>Metazoa</taxon>
        <taxon>Chordata</taxon>
        <taxon>Craniata</taxon>
        <taxon>Vertebrata</taxon>
        <taxon>Euteleostomi</taxon>
        <taxon>Actinopterygii</taxon>
        <taxon>Neopterygii</taxon>
        <taxon>Teleostei</taxon>
        <taxon>Neoteleostei</taxon>
        <taxon>Acanthomorphata</taxon>
        <taxon>Ovalentaria</taxon>
        <taxon>Atherinomorphae</taxon>
        <taxon>Cyprinodontiformes</taxon>
        <taxon>Rivulidae</taxon>
        <taxon>Kryptolebias</taxon>
    </lineage>
</organism>
<dbReference type="Gene3D" id="6.10.140.1750">
    <property type="match status" value="1"/>
</dbReference>
<feature type="repeat" description="RPEL" evidence="9">
    <location>
        <begin position="860"/>
        <end position="885"/>
    </location>
</feature>
<keyword evidence="5" id="KW-0677">Repeat</keyword>
<feature type="compositionally biased region" description="Pro residues" evidence="11">
    <location>
        <begin position="618"/>
        <end position="632"/>
    </location>
</feature>
<feature type="compositionally biased region" description="Acidic residues" evidence="11">
    <location>
        <begin position="738"/>
        <end position="747"/>
    </location>
</feature>
<name>A0A3Q3GWW4_KRYMA</name>
<feature type="region of interest" description="Disordered" evidence="11">
    <location>
        <begin position="1"/>
        <end position="456"/>
    </location>
</feature>
<dbReference type="AlphaFoldDB" id="A0A3Q3GWW4"/>
<comment type="function">
    <text evidence="10">Regulator of protein phosphatase 1 (PP1) required for neural tube and optic fissure closure, and enteric neural crest cell (ENCCs) migration during development. Acts as an activator of PP1. During neural tube closure, localizes to the ventral neural tube and activates PP1, leading to down-regulate cell proliferation within cranial neural tissue and the neural retina. Also acts as a regulator of migration of enteric neural crest cells (ENCCs) by activating PP1, leading to repression of the integrin signaling through the rho/rock pathway.</text>
</comment>
<feature type="region of interest" description="Disordered" evidence="11">
    <location>
        <begin position="922"/>
        <end position="950"/>
    </location>
</feature>
<evidence type="ECO:0000256" key="6">
    <source>
        <dbReference type="ARBA" id="ARBA00022902"/>
    </source>
</evidence>
<dbReference type="PROSITE" id="PS51073">
    <property type="entry name" value="RPEL"/>
    <property type="match status" value="3"/>
</dbReference>
<dbReference type="PANTHER" id="PTHR12751:SF4">
    <property type="entry name" value="PHOSPHATASE AND ACTIN REGULATOR 4"/>
    <property type="match status" value="1"/>
</dbReference>
<dbReference type="GO" id="GO:0001755">
    <property type="term" value="P:neural crest cell migration"/>
    <property type="evidence" value="ECO:0007669"/>
    <property type="project" value="UniProtKB-UniRule"/>
</dbReference>
<evidence type="ECO:0000256" key="1">
    <source>
        <dbReference type="ARBA" id="ARBA00009795"/>
    </source>
</evidence>
<dbReference type="PANTHER" id="PTHR12751">
    <property type="entry name" value="PHOSPHATASE AND ACTIN REGULATOR PHACTR"/>
    <property type="match status" value="1"/>
</dbReference>
<evidence type="ECO:0000313" key="12">
    <source>
        <dbReference type="Ensembl" id="ENSKMAP00000027617.1"/>
    </source>
</evidence>
<dbReference type="Ensembl" id="ENSKMAT00000027964.1">
    <property type="protein sequence ID" value="ENSKMAP00000027617.1"/>
    <property type="gene ID" value="ENSKMAG00000020482.1"/>
</dbReference>
<evidence type="ECO:0000256" key="8">
    <source>
        <dbReference type="ARBA" id="ARBA00023273"/>
    </source>
</evidence>
<feature type="compositionally biased region" description="Basic and acidic residues" evidence="11">
    <location>
        <begin position="778"/>
        <end position="800"/>
    </location>
</feature>
<comment type="similarity">
    <text evidence="1 10">Belongs to the phosphatase and actin regulator family.</text>
</comment>
<evidence type="ECO:0000313" key="13">
    <source>
        <dbReference type="Proteomes" id="UP000264800"/>
    </source>
</evidence>
<feature type="compositionally biased region" description="Basic and acidic residues" evidence="11">
    <location>
        <begin position="54"/>
        <end position="87"/>
    </location>
</feature>